<dbReference type="EMBL" id="BMOQ01000002">
    <property type="protein sequence ID" value="GGN09017.1"/>
    <property type="molecule type" value="Genomic_DNA"/>
</dbReference>
<organism evidence="1 2">
    <name type="scientific">Halarchaeum nitratireducens</name>
    <dbReference type="NCBI Taxonomy" id="489913"/>
    <lineage>
        <taxon>Archaea</taxon>
        <taxon>Methanobacteriati</taxon>
        <taxon>Methanobacteriota</taxon>
        <taxon>Stenosarchaea group</taxon>
        <taxon>Halobacteria</taxon>
        <taxon>Halobacteriales</taxon>
        <taxon>Halobacteriaceae</taxon>
    </lineage>
</organism>
<dbReference type="AlphaFoldDB" id="A0A830G8Y2"/>
<gene>
    <name evidence="1" type="ORF">GCM10009021_05550</name>
</gene>
<dbReference type="Proteomes" id="UP000608850">
    <property type="component" value="Unassembled WGS sequence"/>
</dbReference>
<accession>A0A830G8Y2</accession>
<comment type="caution">
    <text evidence="1">The sequence shown here is derived from an EMBL/GenBank/DDBJ whole genome shotgun (WGS) entry which is preliminary data.</text>
</comment>
<protein>
    <submittedName>
        <fullName evidence="1">Uncharacterized protein</fullName>
    </submittedName>
</protein>
<keyword evidence="2" id="KW-1185">Reference proteome</keyword>
<proteinExistence type="predicted"/>
<name>A0A830G8Y2_9EURY</name>
<evidence type="ECO:0000313" key="1">
    <source>
        <dbReference type="EMBL" id="GGN09017.1"/>
    </source>
</evidence>
<sequence length="121" mass="13388">MVDSRIGVGERPVRERVDGGRDVVRVRVRHERRGAFVGRNDERFERPGSGRADGDDGNAVAFRAGGQASGVRSGDAERGRSFGWISHYVSPFVRPFSPQAKIVTRFVPFRPFFRTVASASP</sequence>
<reference evidence="1 2" key="1">
    <citation type="journal article" date="2019" name="Int. J. Syst. Evol. Microbiol.">
        <title>The Global Catalogue of Microorganisms (GCM) 10K type strain sequencing project: providing services to taxonomists for standard genome sequencing and annotation.</title>
        <authorList>
            <consortium name="The Broad Institute Genomics Platform"/>
            <consortium name="The Broad Institute Genome Sequencing Center for Infectious Disease"/>
            <person name="Wu L."/>
            <person name="Ma J."/>
        </authorList>
    </citation>
    <scope>NUCLEOTIDE SEQUENCE [LARGE SCALE GENOMIC DNA]</scope>
    <source>
        <strain evidence="1 2">JCM 16331</strain>
    </source>
</reference>
<evidence type="ECO:0000313" key="2">
    <source>
        <dbReference type="Proteomes" id="UP000608850"/>
    </source>
</evidence>